<organism evidence="4 5">
    <name type="scientific">Shivajiella indica</name>
    <dbReference type="NCBI Taxonomy" id="872115"/>
    <lineage>
        <taxon>Bacteria</taxon>
        <taxon>Pseudomonadati</taxon>
        <taxon>Bacteroidota</taxon>
        <taxon>Cytophagia</taxon>
        <taxon>Cytophagales</taxon>
        <taxon>Cyclobacteriaceae</taxon>
        <taxon>Shivajiella</taxon>
    </lineage>
</organism>
<keyword evidence="5" id="KW-1185">Reference proteome</keyword>
<dbReference type="Gene3D" id="3.40.50.1820">
    <property type="entry name" value="alpha/beta hydrolase"/>
    <property type="match status" value="1"/>
</dbReference>
<evidence type="ECO:0000256" key="1">
    <source>
        <dbReference type="ARBA" id="ARBA00022801"/>
    </source>
</evidence>
<keyword evidence="2" id="KW-1133">Transmembrane helix</keyword>
<evidence type="ECO:0000256" key="2">
    <source>
        <dbReference type="SAM" id="Phobius"/>
    </source>
</evidence>
<sequence length="447" mass="49907">MNILASALQIIVYTVAIPVAFLSIVLFVKSRWPATTLWGLKVSVSAFSTVFIFIGLMTLMIGLTSGNSFIVYLGAFVTLIYLQHFICVTLPPPSSSGFEQAFGKNWENQILPEQQKYFIPHRMILKLPSWPEPQLEQNIPYATIPGTDHNLLCDIVKPPPMIKPSGLAFIFLHGGAFYTMDKNFRTEELFRHLAAQGHVIMDVAFRLAFETDLMGMIHDVKRAIFWMKENAVRYSVNPELITIGGGSSGGYLGLMAAFTGNDPRFTPLELIGKNINCAAVITEYPVSDLEALYYHTDESKTAWLKNKGLVKKSPIKIPSWLKGIIGNNYNRLGIDKGIDKVGTIAPLMGGTPDQCPEKYTIYSPFTYVNSTCPPTLLIHGNHDIMAPVKSTCLLYKKLIQQKVPALLHILPQTDHAFSRFFPSIAPAAHNLFYDMERFMALIANQKN</sequence>
<dbReference type="InterPro" id="IPR049492">
    <property type="entry name" value="BD-FAE-like_dom"/>
</dbReference>
<dbReference type="SUPFAM" id="SSF53474">
    <property type="entry name" value="alpha/beta-Hydrolases"/>
    <property type="match status" value="1"/>
</dbReference>
<evidence type="ECO:0000313" key="5">
    <source>
        <dbReference type="Proteomes" id="UP001597414"/>
    </source>
</evidence>
<reference evidence="5" key="1">
    <citation type="journal article" date="2019" name="Int. J. Syst. Evol. Microbiol.">
        <title>The Global Catalogue of Microorganisms (GCM) 10K type strain sequencing project: providing services to taxonomists for standard genome sequencing and annotation.</title>
        <authorList>
            <consortium name="The Broad Institute Genomics Platform"/>
            <consortium name="The Broad Institute Genome Sequencing Center for Infectious Disease"/>
            <person name="Wu L."/>
            <person name="Ma J."/>
        </authorList>
    </citation>
    <scope>NUCLEOTIDE SEQUENCE [LARGE SCALE GENOMIC DNA]</scope>
    <source>
        <strain evidence="5">KCTC 19812</strain>
    </source>
</reference>
<keyword evidence="2" id="KW-0812">Transmembrane</keyword>
<dbReference type="Pfam" id="PF20434">
    <property type="entry name" value="BD-FAE"/>
    <property type="match status" value="2"/>
</dbReference>
<feature type="transmembrane region" description="Helical" evidence="2">
    <location>
        <begin position="40"/>
        <end position="63"/>
    </location>
</feature>
<keyword evidence="1 4" id="KW-0378">Hydrolase</keyword>
<dbReference type="InterPro" id="IPR050300">
    <property type="entry name" value="GDXG_lipolytic_enzyme"/>
</dbReference>
<gene>
    <name evidence="4" type="ORF">ACFSKV_07775</name>
</gene>
<keyword evidence="2" id="KW-0472">Membrane</keyword>
<evidence type="ECO:0000259" key="3">
    <source>
        <dbReference type="Pfam" id="PF20434"/>
    </source>
</evidence>
<evidence type="ECO:0000313" key="4">
    <source>
        <dbReference type="EMBL" id="MFD2201461.1"/>
    </source>
</evidence>
<accession>A0ABW5B7T1</accession>
<comment type="caution">
    <text evidence="4">The sequence shown here is derived from an EMBL/GenBank/DDBJ whole genome shotgun (WGS) entry which is preliminary data.</text>
</comment>
<proteinExistence type="predicted"/>
<dbReference type="EMBL" id="JBHUIV010000011">
    <property type="protein sequence ID" value="MFD2201461.1"/>
    <property type="molecule type" value="Genomic_DNA"/>
</dbReference>
<dbReference type="RefSeq" id="WP_380801390.1">
    <property type="nucleotide sequence ID" value="NZ_JBHUIV010000011.1"/>
</dbReference>
<feature type="domain" description="BD-FAE-like" evidence="3">
    <location>
        <begin position="345"/>
        <end position="398"/>
    </location>
</feature>
<feature type="transmembrane region" description="Helical" evidence="2">
    <location>
        <begin position="69"/>
        <end position="90"/>
    </location>
</feature>
<name>A0ABW5B7T1_9BACT</name>
<dbReference type="GO" id="GO:0016787">
    <property type="term" value="F:hydrolase activity"/>
    <property type="evidence" value="ECO:0007669"/>
    <property type="project" value="UniProtKB-KW"/>
</dbReference>
<feature type="domain" description="BD-FAE-like" evidence="3">
    <location>
        <begin position="154"/>
        <end position="320"/>
    </location>
</feature>
<dbReference type="PANTHER" id="PTHR48081">
    <property type="entry name" value="AB HYDROLASE SUPERFAMILY PROTEIN C4A8.06C"/>
    <property type="match status" value="1"/>
</dbReference>
<dbReference type="Proteomes" id="UP001597414">
    <property type="component" value="Unassembled WGS sequence"/>
</dbReference>
<protein>
    <submittedName>
        <fullName evidence="4">Alpha/beta hydrolase fold domain-containing protein</fullName>
    </submittedName>
</protein>
<feature type="transmembrane region" description="Helical" evidence="2">
    <location>
        <begin position="6"/>
        <end position="28"/>
    </location>
</feature>
<dbReference type="InterPro" id="IPR029058">
    <property type="entry name" value="AB_hydrolase_fold"/>
</dbReference>